<dbReference type="SMART" id="SM00116">
    <property type="entry name" value="CBS"/>
    <property type="match status" value="2"/>
</dbReference>
<dbReference type="Gene3D" id="3.10.580.10">
    <property type="entry name" value="CBS-domain"/>
    <property type="match status" value="1"/>
</dbReference>
<feature type="domain" description="CBS" evidence="3">
    <location>
        <begin position="73"/>
        <end position="129"/>
    </location>
</feature>
<dbReference type="PROSITE" id="PS51371">
    <property type="entry name" value="CBS"/>
    <property type="match status" value="2"/>
</dbReference>
<dbReference type="Pfam" id="PF00571">
    <property type="entry name" value="CBS"/>
    <property type="match status" value="2"/>
</dbReference>
<organism evidence="4 5">
    <name type="scientific">Umezawaea endophytica</name>
    <dbReference type="NCBI Taxonomy" id="1654476"/>
    <lineage>
        <taxon>Bacteria</taxon>
        <taxon>Bacillati</taxon>
        <taxon>Actinomycetota</taxon>
        <taxon>Actinomycetes</taxon>
        <taxon>Pseudonocardiales</taxon>
        <taxon>Pseudonocardiaceae</taxon>
        <taxon>Umezawaea</taxon>
    </lineage>
</organism>
<dbReference type="RefSeq" id="WP_259630188.1">
    <property type="nucleotide sequence ID" value="NZ_JANYMP010000053.1"/>
</dbReference>
<comment type="caution">
    <text evidence="4">The sequence shown here is derived from an EMBL/GenBank/DDBJ whole genome shotgun (WGS) entry which is preliminary data.</text>
</comment>
<dbReference type="InterPro" id="IPR051257">
    <property type="entry name" value="Diverse_CBS-Domain"/>
</dbReference>
<dbReference type="EMBL" id="JANYMP010000053">
    <property type="protein sequence ID" value="MCS7484743.1"/>
    <property type="molecule type" value="Genomic_DNA"/>
</dbReference>
<proteinExistence type="predicted"/>
<evidence type="ECO:0000256" key="2">
    <source>
        <dbReference type="PROSITE-ProRule" id="PRU00703"/>
    </source>
</evidence>
<gene>
    <name evidence="4" type="ORF">NZH93_48620</name>
</gene>
<protein>
    <submittedName>
        <fullName evidence="4">CBS domain-containing protein</fullName>
    </submittedName>
</protein>
<evidence type="ECO:0000313" key="5">
    <source>
        <dbReference type="Proteomes" id="UP001141259"/>
    </source>
</evidence>
<dbReference type="AlphaFoldDB" id="A0A9X2VXP4"/>
<evidence type="ECO:0000256" key="1">
    <source>
        <dbReference type="ARBA" id="ARBA00023122"/>
    </source>
</evidence>
<dbReference type="SUPFAM" id="SSF54631">
    <property type="entry name" value="CBS-domain pair"/>
    <property type="match status" value="1"/>
</dbReference>
<evidence type="ECO:0000259" key="3">
    <source>
        <dbReference type="PROSITE" id="PS51371"/>
    </source>
</evidence>
<name>A0A9X2VXP4_9PSEU</name>
<keyword evidence="1 2" id="KW-0129">CBS domain</keyword>
<feature type="domain" description="CBS" evidence="3">
    <location>
        <begin position="7"/>
        <end position="63"/>
    </location>
</feature>
<dbReference type="InterPro" id="IPR000644">
    <property type="entry name" value="CBS_dom"/>
</dbReference>
<accession>A0A9X2VXP4</accession>
<reference evidence="4" key="1">
    <citation type="submission" date="2022-08" db="EMBL/GenBank/DDBJ databases">
        <authorList>
            <person name="Tistechok S."/>
            <person name="Samborskyy M."/>
            <person name="Roman I."/>
        </authorList>
    </citation>
    <scope>NUCLEOTIDE SEQUENCE</scope>
    <source>
        <strain evidence="4">DSM 103496</strain>
    </source>
</reference>
<keyword evidence="5" id="KW-1185">Reference proteome</keyword>
<sequence length="192" mass="20551">MRAKDIMTQPAVTVTPDVPIREAAALLVSHGFTALPVVDAERRMVGIVTEADLLHSRYDTRPESPGAPVEQVMTTPAFGMGVGSSVELLARVMLDDRVRSLPIIDGSRVVGVVTRRDLVRALARTDSAIAADVRHRLEVYGGPDEWSVSVHDGEVTIDTEFADAEFQRVVAALAEGVLGVATATVRTGKDLP</sequence>
<evidence type="ECO:0000313" key="4">
    <source>
        <dbReference type="EMBL" id="MCS7484743.1"/>
    </source>
</evidence>
<dbReference type="PANTHER" id="PTHR43080:SF2">
    <property type="entry name" value="CBS DOMAIN-CONTAINING PROTEIN"/>
    <property type="match status" value="1"/>
</dbReference>
<dbReference type="PANTHER" id="PTHR43080">
    <property type="entry name" value="CBS DOMAIN-CONTAINING PROTEIN CBSX3, MITOCHONDRIAL"/>
    <property type="match status" value="1"/>
</dbReference>
<dbReference type="Proteomes" id="UP001141259">
    <property type="component" value="Unassembled WGS sequence"/>
</dbReference>
<dbReference type="InterPro" id="IPR046342">
    <property type="entry name" value="CBS_dom_sf"/>
</dbReference>